<dbReference type="PANTHER" id="PTHR48207">
    <property type="entry name" value="SUCCINATE--HYDROXYMETHYLGLUTARATE COA-TRANSFERASE"/>
    <property type="match status" value="1"/>
</dbReference>
<dbReference type="Proteomes" id="UP000505377">
    <property type="component" value="Chromosome"/>
</dbReference>
<dbReference type="PANTHER" id="PTHR48207:SF3">
    <property type="entry name" value="SUCCINATE--HYDROXYMETHYLGLUTARATE COA-TRANSFERASE"/>
    <property type="match status" value="1"/>
</dbReference>
<dbReference type="KEGG" id="pbro:HOP40_33325"/>
<sequence length="394" mass="41216">MEPADHSAPRRGPPVTSTPMLSGCLTGVRVLDLSSFLPGPFCTQILADLGATVIKVEGPRGDAARQLPGALHEAANRNKRSVVLDLKTDEGQVLGRALAAGADVLVEGFRPGVVDRLGMSYPAVRAVNPSIVYCSVSGFGQTGPLRAAPGHDVTYLAASGMLSVAGGWDDPPPRRPGVPVSDLAASTYAAIAILAALHQRRDTGGGAHLDLAITDAALSFASTRADRCLDDRATATQHLHPSNDLFEAADGVRIAIGAVEEHFWQRLAALLAEEVPALGDPRFGSADGRRTHGDDLVALLRRAVRTRPAADWLAAFAAADVPAHQVLSVGEARRSAHVQARGIVADSDRGRHVVFPVLRDGAVMGTVRSTAPELGAHTEQVLADLVAGREPWGP</sequence>
<organism evidence="2 3">
    <name type="scientific">Pseudonocardia broussonetiae</name>
    <dbReference type="NCBI Taxonomy" id="2736640"/>
    <lineage>
        <taxon>Bacteria</taxon>
        <taxon>Bacillati</taxon>
        <taxon>Actinomycetota</taxon>
        <taxon>Actinomycetes</taxon>
        <taxon>Pseudonocardiales</taxon>
        <taxon>Pseudonocardiaceae</taxon>
        <taxon>Pseudonocardia</taxon>
    </lineage>
</organism>
<name>A0A6M6JSN9_9PSEU</name>
<dbReference type="SUPFAM" id="SSF89796">
    <property type="entry name" value="CoA-transferase family III (CaiB/BaiF)"/>
    <property type="match status" value="1"/>
</dbReference>
<dbReference type="InterPro" id="IPR050483">
    <property type="entry name" value="CoA-transferase_III_domain"/>
</dbReference>
<dbReference type="AlphaFoldDB" id="A0A6M6JSN9"/>
<dbReference type="RefSeq" id="WP_172167096.1">
    <property type="nucleotide sequence ID" value="NZ_CP053564.1"/>
</dbReference>
<accession>A0A6M6JSN9</accession>
<proteinExistence type="predicted"/>
<dbReference type="InterPro" id="IPR003673">
    <property type="entry name" value="CoA-Trfase_fam_III"/>
</dbReference>
<dbReference type="EMBL" id="CP053564">
    <property type="protein sequence ID" value="QJY50047.1"/>
    <property type="molecule type" value="Genomic_DNA"/>
</dbReference>
<gene>
    <name evidence="2" type="ORF">HOP40_33325</name>
</gene>
<keyword evidence="1 2" id="KW-0808">Transferase</keyword>
<dbReference type="InterPro" id="IPR044855">
    <property type="entry name" value="CoA-Trfase_III_dom3_sf"/>
</dbReference>
<evidence type="ECO:0000313" key="2">
    <source>
        <dbReference type="EMBL" id="QJY50047.1"/>
    </source>
</evidence>
<dbReference type="InterPro" id="IPR023606">
    <property type="entry name" value="CoA-Trfase_III_dom_1_sf"/>
</dbReference>
<dbReference type="Gene3D" id="3.40.50.10540">
    <property type="entry name" value="Crotonobetainyl-coa:carnitine coa-transferase, domain 1"/>
    <property type="match status" value="1"/>
</dbReference>
<dbReference type="Gene3D" id="3.30.1540.10">
    <property type="entry name" value="formyl-coa transferase, domain 3"/>
    <property type="match status" value="1"/>
</dbReference>
<keyword evidence="3" id="KW-1185">Reference proteome</keyword>
<evidence type="ECO:0000313" key="3">
    <source>
        <dbReference type="Proteomes" id="UP000505377"/>
    </source>
</evidence>
<protein>
    <submittedName>
        <fullName evidence="2">CoA transferase</fullName>
    </submittedName>
</protein>
<evidence type="ECO:0000256" key="1">
    <source>
        <dbReference type="ARBA" id="ARBA00022679"/>
    </source>
</evidence>
<dbReference type="Pfam" id="PF02515">
    <property type="entry name" value="CoA_transf_3"/>
    <property type="match status" value="1"/>
</dbReference>
<dbReference type="GO" id="GO:0008410">
    <property type="term" value="F:CoA-transferase activity"/>
    <property type="evidence" value="ECO:0007669"/>
    <property type="project" value="TreeGrafter"/>
</dbReference>
<reference evidence="2 3" key="1">
    <citation type="submission" date="2020-05" db="EMBL/GenBank/DDBJ databases">
        <authorList>
            <person name="Mo P."/>
        </authorList>
    </citation>
    <scope>NUCLEOTIDE SEQUENCE [LARGE SCALE GENOMIC DNA]</scope>
    <source>
        <strain evidence="2 3">Gen01</strain>
    </source>
</reference>